<organism evidence="1">
    <name type="scientific">Bacillus pumilus</name>
    <name type="common">Bacillus mesentericus</name>
    <dbReference type="NCBI Taxonomy" id="1408"/>
    <lineage>
        <taxon>Bacteria</taxon>
        <taxon>Bacillati</taxon>
        <taxon>Bacillota</taxon>
        <taxon>Bacilli</taxon>
        <taxon>Bacillales</taxon>
        <taxon>Bacillaceae</taxon>
        <taxon>Bacillus</taxon>
    </lineage>
</organism>
<sequence>MWNEEKDQNRWKMKIILPEHREALRQLNLAKHKIERPELSEEQIEEIEYTITTAISDDISLKFELFDNGFVREVAGRVVHVDHIKKRFHVKDNVCDTNLIDFSNIIHVSIF</sequence>
<proteinExistence type="predicted"/>
<gene>
    <name evidence="1" type="primary">p22c</name>
    <name evidence="1" type="ORF">SBRMV_022</name>
</gene>
<dbReference type="Pfam" id="PF08863">
    <property type="entry name" value="YolD"/>
    <property type="match status" value="1"/>
</dbReference>
<keyword evidence="1" id="KW-0614">Plasmid</keyword>
<accession>A0A9Q9PC46</accession>
<dbReference type="InterPro" id="IPR014962">
    <property type="entry name" value="YolD"/>
</dbReference>
<dbReference type="AlphaFoldDB" id="A0A9Q9PC46"/>
<protein>
    <recommendedName>
        <fullName evidence="2">YolD-like family protein</fullName>
    </recommendedName>
</protein>
<evidence type="ECO:0000313" key="1">
    <source>
        <dbReference type="EMBL" id="VCT93307.1"/>
    </source>
</evidence>
<reference evidence="1" key="1">
    <citation type="submission" date="2018-10" db="EMBL/GenBank/DDBJ databases">
        <authorList>
            <person name="Singh K. P."/>
            <person name="Ramachandran G."/>
            <person name="Val-Calvo J."/>
            <person name="Meijer J.J. W."/>
            <person name="Miguel-Arribas A."/>
            <person name="Gago Cordoba C."/>
        </authorList>
    </citation>
    <scope>NUCLEOTIDE SEQUENCE</scope>
    <source>
        <strain evidence="1">1</strain>
        <plasmid evidence="1">p576</plasmid>
    </source>
</reference>
<dbReference type="EMBL" id="LR026976">
    <property type="protein sequence ID" value="VCT93307.1"/>
    <property type="molecule type" value="Genomic_DNA"/>
</dbReference>
<name>A0A9Q9PC46_BACPU</name>
<dbReference type="PANTHER" id="PTHR40051:SF1">
    <property type="entry name" value="YOLD-LIKE FAMILY PROTEIN"/>
    <property type="match status" value="1"/>
</dbReference>
<dbReference type="RefSeq" id="WP_122630935.1">
    <property type="nucleotide sequence ID" value="NZ_LR026976.1"/>
</dbReference>
<evidence type="ECO:0008006" key="2">
    <source>
        <dbReference type="Google" id="ProtNLM"/>
    </source>
</evidence>
<dbReference type="PANTHER" id="PTHR40051">
    <property type="entry name" value="IG HYPOTHETICAL 15966"/>
    <property type="match status" value="1"/>
</dbReference>
<geneLocation type="plasmid" evidence="1">
    <name>p576</name>
</geneLocation>